<dbReference type="OrthoDB" id="9803224at2"/>
<name>A0A845QFH9_9HYPH</name>
<comment type="pathway">
    <text evidence="1">Cofactor biosynthesis; molybdopterin biosynthesis.</text>
</comment>
<dbReference type="UniPathway" id="UPA00344"/>
<dbReference type="RefSeq" id="WP_160589004.1">
    <property type="nucleotide sequence ID" value="NZ_BMHN01000001.1"/>
</dbReference>
<evidence type="ECO:0000256" key="1">
    <source>
        <dbReference type="ARBA" id="ARBA00005046"/>
    </source>
</evidence>
<dbReference type="EMBL" id="WXYQ01000013">
    <property type="protein sequence ID" value="NBG97024.1"/>
    <property type="molecule type" value="Genomic_DNA"/>
</dbReference>
<proteinExistence type="inferred from homology"/>
<evidence type="ECO:0000256" key="7">
    <source>
        <dbReference type="ARBA" id="ARBA00026066"/>
    </source>
</evidence>
<evidence type="ECO:0000256" key="10">
    <source>
        <dbReference type="ARBA" id="ARBA00030781"/>
    </source>
</evidence>
<organism evidence="14 15">
    <name type="scientific">Pyruvatibacter mobilis</name>
    <dbReference type="NCBI Taxonomy" id="1712261"/>
    <lineage>
        <taxon>Bacteria</taxon>
        <taxon>Pseudomonadati</taxon>
        <taxon>Pseudomonadota</taxon>
        <taxon>Alphaproteobacteria</taxon>
        <taxon>Hyphomicrobiales</taxon>
        <taxon>Parvibaculaceae</taxon>
        <taxon>Pyruvatibacter</taxon>
    </lineage>
</organism>
<dbReference type="EC" id="2.8.1.12" evidence="3"/>
<dbReference type="Gene3D" id="3.90.1170.40">
    <property type="entry name" value="Molybdopterin biosynthesis MoaE subunit"/>
    <property type="match status" value="1"/>
</dbReference>
<protein>
    <recommendedName>
        <fullName evidence="4">Molybdopterin synthase catalytic subunit</fullName>
        <ecNumber evidence="3">2.8.1.12</ecNumber>
    </recommendedName>
    <alternativeName>
        <fullName evidence="10">MPT synthase subunit 2</fullName>
    </alternativeName>
    <alternativeName>
        <fullName evidence="8">Molybdenum cofactor biosynthesis protein E</fullName>
    </alternativeName>
    <alternativeName>
        <fullName evidence="9">Molybdopterin-converting factor large subunit</fullName>
    </alternativeName>
    <alternativeName>
        <fullName evidence="11">Molybdopterin-converting factor subunit 2</fullName>
    </alternativeName>
</protein>
<evidence type="ECO:0000256" key="11">
    <source>
        <dbReference type="ARBA" id="ARBA00032474"/>
    </source>
</evidence>
<evidence type="ECO:0000256" key="6">
    <source>
        <dbReference type="ARBA" id="ARBA00025448"/>
    </source>
</evidence>
<dbReference type="Proteomes" id="UP000470384">
    <property type="component" value="Unassembled WGS sequence"/>
</dbReference>
<evidence type="ECO:0000256" key="12">
    <source>
        <dbReference type="ARBA" id="ARBA00049878"/>
    </source>
</evidence>
<evidence type="ECO:0000256" key="3">
    <source>
        <dbReference type="ARBA" id="ARBA00011950"/>
    </source>
</evidence>
<evidence type="ECO:0000256" key="9">
    <source>
        <dbReference type="ARBA" id="ARBA00030407"/>
    </source>
</evidence>
<dbReference type="GO" id="GO:0006777">
    <property type="term" value="P:Mo-molybdopterin cofactor biosynthetic process"/>
    <property type="evidence" value="ECO:0007669"/>
    <property type="project" value="UniProtKB-KW"/>
</dbReference>
<evidence type="ECO:0000313" key="14">
    <source>
        <dbReference type="EMBL" id="NBG97024.1"/>
    </source>
</evidence>
<dbReference type="AlphaFoldDB" id="A0A845QFH9"/>
<comment type="caution">
    <text evidence="14">The sequence shown here is derived from an EMBL/GenBank/DDBJ whole genome shotgun (WGS) entry which is preliminary data.</text>
</comment>
<keyword evidence="5" id="KW-0501">Molybdenum cofactor biosynthesis</keyword>
<sequence>MPVRIQPEPFDAGAELMALTSGRADIGASVTFVGQVRDLSGGEKLHTMTLEHYPAMAQAELERIEAEARTRFDVQDIEIIHRFGDLTPGDPIVLVIATSASRQPAFDAANFVMDFLKTNAPFWKKEHGEDSGHWVEARKSDDAATEKWQRR</sequence>
<dbReference type="SUPFAM" id="SSF54690">
    <property type="entry name" value="Molybdopterin synthase subunit MoaE"/>
    <property type="match status" value="1"/>
</dbReference>
<dbReference type="PANTHER" id="PTHR23404">
    <property type="entry name" value="MOLYBDOPTERIN SYNTHASE RELATED"/>
    <property type="match status" value="1"/>
</dbReference>
<comment type="subunit">
    <text evidence="7">Heterotetramer of 2 MoaD subunits and 2 MoaE subunits. Also stable as homodimer. The enzyme changes between these two forms during catalysis.</text>
</comment>
<reference evidence="14 15" key="1">
    <citation type="journal article" date="2016" name="Int. J. Syst. Evol. Microbiol.">
        <title>Pyruvatibacter mobilis gen. nov., sp. nov., a marine bacterium from the culture broth of Picochlorum sp. 122.</title>
        <authorList>
            <person name="Wang G."/>
            <person name="Tang M."/>
            <person name="Wu H."/>
            <person name="Dai S."/>
            <person name="Li T."/>
            <person name="Chen C."/>
            <person name="He H."/>
            <person name="Fan J."/>
            <person name="Xiang W."/>
            <person name="Li X."/>
        </authorList>
    </citation>
    <scope>NUCLEOTIDE SEQUENCE [LARGE SCALE GENOMIC DNA]</scope>
    <source>
        <strain evidence="14 15">GYP-11</strain>
    </source>
</reference>
<evidence type="ECO:0000256" key="8">
    <source>
        <dbReference type="ARBA" id="ARBA00029745"/>
    </source>
</evidence>
<evidence type="ECO:0000256" key="13">
    <source>
        <dbReference type="SAM" id="MobiDB-lite"/>
    </source>
</evidence>
<keyword evidence="15" id="KW-1185">Reference proteome</keyword>
<comment type="catalytic activity">
    <reaction evidence="12">
        <text>2 [molybdopterin-synthase sulfur-carrier protein]-C-terminal-Gly-aminoethanethioate + cyclic pyranopterin phosphate + H2O = molybdopterin + 2 [molybdopterin-synthase sulfur-carrier protein]-C-terminal Gly-Gly + 2 H(+)</text>
        <dbReference type="Rhea" id="RHEA:26333"/>
        <dbReference type="Rhea" id="RHEA-COMP:12202"/>
        <dbReference type="Rhea" id="RHEA-COMP:19907"/>
        <dbReference type="ChEBI" id="CHEBI:15377"/>
        <dbReference type="ChEBI" id="CHEBI:15378"/>
        <dbReference type="ChEBI" id="CHEBI:58698"/>
        <dbReference type="ChEBI" id="CHEBI:59648"/>
        <dbReference type="ChEBI" id="CHEBI:90778"/>
        <dbReference type="ChEBI" id="CHEBI:232372"/>
        <dbReference type="EC" id="2.8.1.12"/>
    </reaction>
</comment>
<dbReference type="InterPro" id="IPR003448">
    <property type="entry name" value="Mopterin_biosynth_MoaE"/>
</dbReference>
<evidence type="ECO:0000313" key="15">
    <source>
        <dbReference type="Proteomes" id="UP000470384"/>
    </source>
</evidence>
<dbReference type="GeneID" id="300653929"/>
<evidence type="ECO:0000256" key="5">
    <source>
        <dbReference type="ARBA" id="ARBA00023150"/>
    </source>
</evidence>
<feature type="region of interest" description="Disordered" evidence="13">
    <location>
        <begin position="126"/>
        <end position="151"/>
    </location>
</feature>
<dbReference type="GO" id="GO:0030366">
    <property type="term" value="F:molybdopterin synthase activity"/>
    <property type="evidence" value="ECO:0007669"/>
    <property type="project" value="UniProtKB-EC"/>
</dbReference>
<gene>
    <name evidence="14" type="ORF">GTQ45_14900</name>
</gene>
<comment type="function">
    <text evidence="6">Converts molybdopterin precursor Z into molybdopterin. This requires the incorporation of two sulfur atoms into precursor Z to generate a dithiolene group. The sulfur is provided by MoaD.</text>
</comment>
<dbReference type="InterPro" id="IPR036563">
    <property type="entry name" value="MoaE_sf"/>
</dbReference>
<dbReference type="CDD" id="cd00756">
    <property type="entry name" value="MoaE"/>
    <property type="match status" value="1"/>
</dbReference>
<evidence type="ECO:0000256" key="4">
    <source>
        <dbReference type="ARBA" id="ARBA00013858"/>
    </source>
</evidence>
<accession>A0A845QFH9</accession>
<evidence type="ECO:0000256" key="2">
    <source>
        <dbReference type="ARBA" id="ARBA00005426"/>
    </source>
</evidence>
<dbReference type="Pfam" id="PF02391">
    <property type="entry name" value="MoaE"/>
    <property type="match status" value="1"/>
</dbReference>
<comment type="similarity">
    <text evidence="2">Belongs to the MoaE family.</text>
</comment>